<organism evidence="6 9">
    <name type="scientific">Synchytrium endobioticum</name>
    <dbReference type="NCBI Taxonomy" id="286115"/>
    <lineage>
        <taxon>Eukaryota</taxon>
        <taxon>Fungi</taxon>
        <taxon>Fungi incertae sedis</taxon>
        <taxon>Chytridiomycota</taxon>
        <taxon>Chytridiomycota incertae sedis</taxon>
        <taxon>Chytridiomycetes</taxon>
        <taxon>Synchytriales</taxon>
        <taxon>Synchytriaceae</taxon>
        <taxon>Synchytrium</taxon>
    </lineage>
</organism>
<gene>
    <name evidence="6" type="ORF">SeLEV6574_g02516</name>
    <name evidence="7" type="ORF">SeMB42_g01784</name>
</gene>
<feature type="compositionally biased region" description="Polar residues" evidence="4">
    <location>
        <begin position="223"/>
        <end position="232"/>
    </location>
</feature>
<keyword evidence="2" id="KW-0819">tRNA processing</keyword>
<dbReference type="Gene3D" id="3.30.70.660">
    <property type="entry name" value="Pseudouridine synthase I, catalytic domain, C-terminal subdomain"/>
    <property type="match status" value="1"/>
</dbReference>
<feature type="region of interest" description="Disordered" evidence="4">
    <location>
        <begin position="209"/>
        <end position="232"/>
    </location>
</feature>
<feature type="domain" description="Pseudouridine synthase I TruA alpha/beta" evidence="5">
    <location>
        <begin position="290"/>
        <end position="422"/>
    </location>
</feature>
<evidence type="ECO:0000256" key="1">
    <source>
        <dbReference type="ARBA" id="ARBA00009375"/>
    </source>
</evidence>
<evidence type="ECO:0000313" key="8">
    <source>
        <dbReference type="Proteomes" id="UP000317494"/>
    </source>
</evidence>
<dbReference type="EMBL" id="QEAM01000071">
    <property type="protein sequence ID" value="TPX47689.1"/>
    <property type="molecule type" value="Genomic_DNA"/>
</dbReference>
<dbReference type="OrthoDB" id="25767at2759"/>
<comment type="caution">
    <text evidence="6">The sequence shown here is derived from an EMBL/GenBank/DDBJ whole genome shotgun (WGS) entry which is preliminary data.</text>
</comment>
<dbReference type="GO" id="GO:0009982">
    <property type="term" value="F:pseudouridine synthase activity"/>
    <property type="evidence" value="ECO:0007669"/>
    <property type="project" value="InterPro"/>
</dbReference>
<dbReference type="STRING" id="286115.A0A507D7W5"/>
<dbReference type="AlphaFoldDB" id="A0A507D7W5"/>
<dbReference type="InterPro" id="IPR020103">
    <property type="entry name" value="PsdUridine_synth_cat_dom_sf"/>
</dbReference>
<dbReference type="VEuPathDB" id="FungiDB:SeMB42_g01784"/>
<feature type="region of interest" description="Disordered" evidence="4">
    <location>
        <begin position="48"/>
        <end position="70"/>
    </location>
</feature>
<evidence type="ECO:0000313" key="7">
    <source>
        <dbReference type="EMBL" id="TPX51901.1"/>
    </source>
</evidence>
<dbReference type="Gene3D" id="3.30.70.580">
    <property type="entry name" value="Pseudouridine synthase I, catalytic domain, N-terminal subdomain"/>
    <property type="match status" value="1"/>
</dbReference>
<evidence type="ECO:0000259" key="5">
    <source>
        <dbReference type="Pfam" id="PF01416"/>
    </source>
</evidence>
<dbReference type="GO" id="GO:1990481">
    <property type="term" value="P:mRNA pseudouridine synthesis"/>
    <property type="evidence" value="ECO:0007669"/>
    <property type="project" value="TreeGrafter"/>
</dbReference>
<evidence type="ECO:0000313" key="6">
    <source>
        <dbReference type="EMBL" id="TPX47689.1"/>
    </source>
</evidence>
<proteinExistence type="inferred from homology"/>
<accession>A0A507D7W5</accession>
<dbReference type="GO" id="GO:0005634">
    <property type="term" value="C:nucleus"/>
    <property type="evidence" value="ECO:0007669"/>
    <property type="project" value="TreeGrafter"/>
</dbReference>
<dbReference type="Pfam" id="PF01416">
    <property type="entry name" value="PseudoU_synth_1"/>
    <property type="match status" value="1"/>
</dbReference>
<dbReference type="GO" id="GO:0005737">
    <property type="term" value="C:cytoplasm"/>
    <property type="evidence" value="ECO:0007669"/>
    <property type="project" value="TreeGrafter"/>
</dbReference>
<protein>
    <recommendedName>
        <fullName evidence="5">Pseudouridine synthase I TruA alpha/beta domain-containing protein</fullName>
    </recommendedName>
</protein>
<feature type="compositionally biased region" description="Polar residues" evidence="4">
    <location>
        <begin position="53"/>
        <end position="63"/>
    </location>
</feature>
<dbReference type="InterPro" id="IPR020095">
    <property type="entry name" value="PsdUridine_synth_TruA_C"/>
</dbReference>
<dbReference type="InterPro" id="IPR020097">
    <property type="entry name" value="PsdUridine_synth_TruA_a/b_dom"/>
</dbReference>
<dbReference type="Proteomes" id="UP000317494">
    <property type="component" value="Unassembled WGS sequence"/>
</dbReference>
<evidence type="ECO:0000313" key="9">
    <source>
        <dbReference type="Proteomes" id="UP000320475"/>
    </source>
</evidence>
<dbReference type="PANTHER" id="PTHR11142:SF5">
    <property type="entry name" value="TRNA PSEUDOURIDINE(38_39) SYNTHASE"/>
    <property type="match status" value="1"/>
</dbReference>
<dbReference type="SUPFAM" id="SSF55120">
    <property type="entry name" value="Pseudouridine synthase"/>
    <property type="match status" value="1"/>
</dbReference>
<evidence type="ECO:0000256" key="3">
    <source>
        <dbReference type="ARBA" id="ARBA00023235"/>
    </source>
</evidence>
<reference evidence="8 9" key="1">
    <citation type="journal article" date="2019" name="Sci. Rep.">
        <title>Comparative genomics of chytrid fungi reveal insights into the obligate biotrophic and pathogenic lifestyle of Synchytrium endobioticum.</title>
        <authorList>
            <person name="van de Vossenberg B.T.L.H."/>
            <person name="Warris S."/>
            <person name="Nguyen H.D.T."/>
            <person name="van Gent-Pelzer M.P.E."/>
            <person name="Joly D.L."/>
            <person name="van de Geest H.C."/>
            <person name="Bonants P.J.M."/>
            <person name="Smith D.S."/>
            <person name="Levesque C.A."/>
            <person name="van der Lee T.A.J."/>
        </authorList>
    </citation>
    <scope>NUCLEOTIDE SEQUENCE [LARGE SCALE GENOMIC DNA]</scope>
    <source>
        <strain evidence="6 9">LEV6574</strain>
        <strain evidence="7 8">MB42</strain>
    </source>
</reference>
<dbReference type="InterPro" id="IPR001406">
    <property type="entry name" value="PsdUridine_synth_TruA"/>
</dbReference>
<dbReference type="EMBL" id="QEAN01000049">
    <property type="protein sequence ID" value="TPX51901.1"/>
    <property type="molecule type" value="Genomic_DNA"/>
</dbReference>
<name>A0A507D7W5_9FUNG</name>
<keyword evidence="3" id="KW-0413">Isomerase</keyword>
<dbReference type="PANTHER" id="PTHR11142">
    <property type="entry name" value="PSEUDOURIDYLATE SYNTHASE"/>
    <property type="match status" value="1"/>
</dbReference>
<evidence type="ECO:0000256" key="4">
    <source>
        <dbReference type="SAM" id="MobiDB-lite"/>
    </source>
</evidence>
<keyword evidence="8" id="KW-1185">Reference proteome</keyword>
<dbReference type="GO" id="GO:0003723">
    <property type="term" value="F:RNA binding"/>
    <property type="evidence" value="ECO:0007669"/>
    <property type="project" value="InterPro"/>
</dbReference>
<evidence type="ECO:0000256" key="2">
    <source>
        <dbReference type="ARBA" id="ARBA00022694"/>
    </source>
</evidence>
<dbReference type="InterPro" id="IPR020094">
    <property type="entry name" value="TruA/RsuA/RluB/E/F_N"/>
</dbReference>
<sequence>MLTNGQRHIETATASIDYNTWSRDELICRIQELETSLISPHNHDITSLHPLSAATNPKPSTASKRTRRATPKRQFDFSKTSCRPIALKLAYLGHEYRGFAGSDNDIYDTIETHLFHALATTKLIPERSKCNYSRCGRTDKGVSAFDQVIGLFVRSHLKDGLNDEDGVIGGTYRWEQVGDVSARDSAVGRCGDDDGGEDTNRKHAINHINSSTKSSSHHHSINPSTSPTAHSQVQEIDYPTILNKLLPPTIRILAWSPVPPTFSARFDCSSRSYRYYFLASTLNIPLMKTAASAFKGVHDYTNFCRVDPSRDVNHIRVIEDAGIFRVDEIDEYLCNPVSTQHNCGTSSRTDSPNTMMVFYVKGRAFLWHQVRCMMAILFLIGEELEPPSLVSTLLNDVDASRGRPCYDLASEYPLVLAECAFPDRLINWVHPISSNSQQQEAVIPSIYTLYADSLLKSSMIEYLLQCATLSSSRRHLEEDVIRALGGSGTSGPLIGKKGFTPVFMRPRAESQHSRRSKVIRKAAAVSSIPNAE</sequence>
<dbReference type="Proteomes" id="UP000320475">
    <property type="component" value="Unassembled WGS sequence"/>
</dbReference>
<comment type="similarity">
    <text evidence="1">Belongs to the tRNA pseudouridine synthase TruA family.</text>
</comment>
<dbReference type="GO" id="GO:0031119">
    <property type="term" value="P:tRNA pseudouridine synthesis"/>
    <property type="evidence" value="ECO:0007669"/>
    <property type="project" value="TreeGrafter"/>
</dbReference>